<dbReference type="PANTHER" id="PTHR10609">
    <property type="entry name" value="BIOTINIDASE-RELATED"/>
    <property type="match status" value="1"/>
</dbReference>
<evidence type="ECO:0000313" key="5">
    <source>
        <dbReference type="Proteomes" id="UP000007799"/>
    </source>
</evidence>
<protein>
    <recommendedName>
        <fullName evidence="3">CN hydrolase domain-containing protein</fullName>
    </recommendedName>
</protein>
<sequence length="594" mass="64010">MTMMSWTSRHASCVRARVAAALASPLPLVVVVLLLLLLLSCVGAADAGTSAALAAGVHDVQAIQKENASCKLWAIQQAPGSQPSDDWEELLQRVVEQMDVAVSKLQRDPTAACDLVLFPEAVLWGQALPFRPAVFNLSTPFHNGTNPCTTSTQQKQVGFNLPRQLSCLAHRQHVYLAASVVDRVPCNQHSDAAACPDDGVYLYNTLVVFAPSGQLIAKYHKAHIFGTDSAMNQAPPQPVTFFVPEISTTIGILICYDMEFQQPSQAVLKDTDIILAASEWINDPPLFTAVMYQQAWSEAHNATLAVANRADNGYVAGGGIYSRGLRINSTENTAPCRAAEGRLGSAGCTLQPVAIPVSTLLPVTTAHAGGETNKITDTWFPFDCSVHEVPDFTPPAGGDETRVRSPVLRLNHTFRGNGTTCHITGTIINITTFAAAHDSAHRPRPPSSPASTRLNQRNTILVTAFSQHHGEDFPHTPDTLHVESCGVTLCIPSGTETADSARIHCQRQWAGGNTGIIFDARDPLRITHTRTAWPGPDPIPEALVLMANPYGVPPPSLRDAADIERDSGSDDEAVVRVTTHTRDPMAMIATFRTW</sequence>
<dbReference type="Gene3D" id="3.60.110.10">
    <property type="entry name" value="Carbon-nitrogen hydrolase"/>
    <property type="match status" value="1"/>
</dbReference>
<dbReference type="EMBL" id="GL832961">
    <property type="protein sequence ID" value="EGD82679.1"/>
    <property type="molecule type" value="Genomic_DNA"/>
</dbReference>
<name>F2U4W3_SALR5</name>
<keyword evidence="2" id="KW-0732">Signal</keyword>
<evidence type="ECO:0000256" key="1">
    <source>
        <dbReference type="ARBA" id="ARBA00008225"/>
    </source>
</evidence>
<proteinExistence type="inferred from homology"/>
<dbReference type="PANTHER" id="PTHR10609:SF27">
    <property type="entry name" value="CN HYDROLASE DOMAIN-CONTAINING PROTEIN-RELATED"/>
    <property type="match status" value="1"/>
</dbReference>
<feature type="chain" id="PRO_5003290294" description="CN hydrolase domain-containing protein" evidence="2">
    <location>
        <begin position="45"/>
        <end position="594"/>
    </location>
</feature>
<dbReference type="KEGG" id="sre:PTSG_03340"/>
<dbReference type="InterPro" id="IPR040154">
    <property type="entry name" value="Biotinidase/VNN"/>
</dbReference>
<dbReference type="InterPro" id="IPR003010">
    <property type="entry name" value="C-N_Hydrolase"/>
</dbReference>
<dbReference type="GeneID" id="16076502"/>
<evidence type="ECO:0000256" key="2">
    <source>
        <dbReference type="SAM" id="SignalP"/>
    </source>
</evidence>
<reference evidence="4" key="1">
    <citation type="submission" date="2009-08" db="EMBL/GenBank/DDBJ databases">
        <title>Annotation of Salpingoeca rosetta.</title>
        <authorList>
            <consortium name="The Broad Institute Genome Sequencing Platform"/>
            <person name="Russ C."/>
            <person name="Cuomo C."/>
            <person name="Burger G."/>
            <person name="Gray M.W."/>
            <person name="Holland P.W.H."/>
            <person name="King N."/>
            <person name="Lang F.B.F."/>
            <person name="Roger A.J."/>
            <person name="Ruiz-Trillo I."/>
            <person name="Young S.K."/>
            <person name="Zeng Q."/>
            <person name="Gargeya S."/>
            <person name="Alvarado L."/>
            <person name="Berlin A."/>
            <person name="Chapman S.B."/>
            <person name="Chen Z."/>
            <person name="Freedman E."/>
            <person name="Gellesch M."/>
            <person name="Goldberg J."/>
            <person name="Griggs A."/>
            <person name="Gujja S."/>
            <person name="Heilman E."/>
            <person name="Heiman D."/>
            <person name="Howarth C."/>
            <person name="Mehta T."/>
            <person name="Neiman D."/>
            <person name="Pearson M."/>
            <person name="Roberts A."/>
            <person name="Saif S."/>
            <person name="Shea T."/>
            <person name="Shenoy N."/>
            <person name="Sisk P."/>
            <person name="Stolte C."/>
            <person name="Sykes S."/>
            <person name="White J."/>
            <person name="Yandava C."/>
            <person name="Haas B."/>
            <person name="Nusbaum C."/>
            <person name="Birren B."/>
        </authorList>
    </citation>
    <scope>NUCLEOTIDE SEQUENCE [LARGE SCALE GENOMIC DNA]</scope>
    <source>
        <strain evidence="4">ATCC 50818</strain>
    </source>
</reference>
<feature type="signal peptide" evidence="2">
    <location>
        <begin position="1"/>
        <end position="44"/>
    </location>
</feature>
<dbReference type="STRING" id="946362.F2U4W3"/>
<accession>F2U4W3</accession>
<dbReference type="eggNOG" id="KOG0806">
    <property type="taxonomic scope" value="Eukaryota"/>
</dbReference>
<feature type="domain" description="CN hydrolase" evidence="3">
    <location>
        <begin position="70"/>
        <end position="362"/>
    </location>
</feature>
<organism evidence="5">
    <name type="scientific">Salpingoeca rosetta (strain ATCC 50818 / BSB-021)</name>
    <dbReference type="NCBI Taxonomy" id="946362"/>
    <lineage>
        <taxon>Eukaryota</taxon>
        <taxon>Choanoflagellata</taxon>
        <taxon>Craspedida</taxon>
        <taxon>Salpingoecidae</taxon>
        <taxon>Salpingoeca</taxon>
    </lineage>
</organism>
<dbReference type="PROSITE" id="PS50263">
    <property type="entry name" value="CN_HYDROLASE"/>
    <property type="match status" value="1"/>
</dbReference>
<gene>
    <name evidence="4" type="ORF">PTSG_03340</name>
</gene>
<evidence type="ECO:0000259" key="3">
    <source>
        <dbReference type="PROSITE" id="PS50263"/>
    </source>
</evidence>
<dbReference type="RefSeq" id="XP_004995915.1">
    <property type="nucleotide sequence ID" value="XM_004995858.1"/>
</dbReference>
<dbReference type="AlphaFoldDB" id="F2U4W3"/>
<dbReference type="Pfam" id="PF00795">
    <property type="entry name" value="CN_hydrolase"/>
    <property type="match status" value="1"/>
</dbReference>
<comment type="similarity">
    <text evidence="1">Belongs to the carbon-nitrogen hydrolase superfamily. BTD/VNN family.</text>
</comment>
<dbReference type="SUPFAM" id="SSF56317">
    <property type="entry name" value="Carbon-nitrogen hydrolase"/>
    <property type="match status" value="1"/>
</dbReference>
<keyword evidence="5" id="KW-1185">Reference proteome</keyword>
<dbReference type="InParanoid" id="F2U4W3"/>
<dbReference type="InterPro" id="IPR036526">
    <property type="entry name" value="C-N_Hydrolase_sf"/>
</dbReference>
<evidence type="ECO:0000313" key="4">
    <source>
        <dbReference type="EMBL" id="EGD82679.1"/>
    </source>
</evidence>
<dbReference type="Proteomes" id="UP000007799">
    <property type="component" value="Unassembled WGS sequence"/>
</dbReference>
<dbReference type="OrthoDB" id="10250282at2759"/>